<dbReference type="VEuPathDB" id="FungiDB:GWK60_G04785"/>
<dbReference type="OrthoDB" id="5361617at2759"/>
<organism evidence="1 2">
    <name type="scientific">Candida glabrata</name>
    <name type="common">Yeast</name>
    <name type="synonym">Torulopsis glabrata</name>
    <dbReference type="NCBI Taxonomy" id="5478"/>
    <lineage>
        <taxon>Eukaryota</taxon>
        <taxon>Fungi</taxon>
        <taxon>Dikarya</taxon>
        <taxon>Ascomycota</taxon>
        <taxon>Saccharomycotina</taxon>
        <taxon>Saccharomycetes</taxon>
        <taxon>Saccharomycetales</taxon>
        <taxon>Saccharomycetaceae</taxon>
        <taxon>Nakaseomyces</taxon>
    </lineage>
</organism>
<dbReference type="Gene3D" id="3.40.50.1010">
    <property type="entry name" value="5'-nuclease"/>
    <property type="match status" value="1"/>
</dbReference>
<name>A0A0W0C6N1_CANGB</name>
<dbReference type="EMBL" id="LLZZ01000107">
    <property type="protein sequence ID" value="KTB07553.1"/>
    <property type="molecule type" value="Genomic_DNA"/>
</dbReference>
<dbReference type="GO" id="GO:0000184">
    <property type="term" value="P:nuclear-transcribed mRNA catabolic process, nonsense-mediated decay"/>
    <property type="evidence" value="ECO:0007669"/>
    <property type="project" value="EnsemblFungi"/>
</dbReference>
<reference evidence="1 2" key="1">
    <citation type="submission" date="2015-10" db="EMBL/GenBank/DDBJ databases">
        <title>Draft genomes sequences of Candida glabrata isolates 1A, 1B, 2A, 2B, 3A and 3B.</title>
        <authorList>
            <person name="Haavelsrud O.E."/>
            <person name="Gaustad P."/>
        </authorList>
    </citation>
    <scope>NUCLEOTIDE SEQUENCE [LARGE SCALE GENOMIC DNA]</scope>
    <source>
        <strain evidence="1">910700640</strain>
    </source>
</reference>
<proteinExistence type="predicted"/>
<dbReference type="PhylomeDB" id="A0A0W0C6N1"/>
<evidence type="ECO:0000313" key="1">
    <source>
        <dbReference type="EMBL" id="KTB07553.1"/>
    </source>
</evidence>
<sequence length="244" mass="28254">MNQYNFILDASAFEKGLGNVKRWCQSNGNVDGKKNVYLRFYVPTFTLQELNFLQYRHKSFSAKEALKFIDKLETATSEGQRNHVVIGRKKEEDLRSDLELFIEFPDILDAVTWPTVLSYCTEGQATIDSLNKLPKRFKILLKSCVYKCHLEDDDRIRWILVTEDPQVRKIASQCHIPWCSIVDADSIISKDMNDRSFRDSEKFNSMMLKRGVAKSENMDGKEVIKTNFDQTVYATRGSGKLWTP</sequence>
<dbReference type="Proteomes" id="UP000054886">
    <property type="component" value="Unassembled WGS sequence"/>
</dbReference>
<dbReference type="AlphaFoldDB" id="A0A0W0C6N1"/>
<dbReference type="VEuPathDB" id="FungiDB:CAGL0G05005g"/>
<dbReference type="CDD" id="cd18717">
    <property type="entry name" value="PIN_ScNmd4p-like"/>
    <property type="match status" value="1"/>
</dbReference>
<dbReference type="SMR" id="A0A0W0C6N1"/>
<dbReference type="VEuPathDB" id="FungiDB:B1J91_G05005g"/>
<comment type="caution">
    <text evidence="1">The sequence shown here is derived from an EMBL/GenBank/DDBJ whole genome shotgun (WGS) entry which is preliminary data.</text>
</comment>
<gene>
    <name evidence="1" type="ORF">AO440_001689</name>
</gene>
<accession>A0A0W0C6N1</accession>
<evidence type="ECO:0000313" key="2">
    <source>
        <dbReference type="Proteomes" id="UP000054886"/>
    </source>
</evidence>
<dbReference type="VEuPathDB" id="FungiDB:GVI51_G04807"/>
<protein>
    <submittedName>
        <fullName evidence="1">Nonsense-mediated decay protein 4</fullName>
    </submittedName>
</protein>